<organism evidence="2 3">
    <name type="scientific">Halorarum salinum</name>
    <dbReference type="NCBI Taxonomy" id="2743089"/>
    <lineage>
        <taxon>Archaea</taxon>
        <taxon>Methanobacteriati</taxon>
        <taxon>Methanobacteriota</taxon>
        <taxon>Stenosarchaea group</taxon>
        <taxon>Halobacteria</taxon>
        <taxon>Halobacteriales</taxon>
        <taxon>Haloferacaceae</taxon>
        <taxon>Halorarum</taxon>
    </lineage>
</organism>
<dbReference type="GeneID" id="56038619"/>
<dbReference type="EMBL" id="CP058579">
    <property type="protein sequence ID" value="QLG62802.1"/>
    <property type="molecule type" value="Genomic_DNA"/>
</dbReference>
<dbReference type="AlphaFoldDB" id="A0A7D5QHJ8"/>
<protein>
    <submittedName>
        <fullName evidence="2">Uncharacterized protein</fullName>
    </submittedName>
</protein>
<keyword evidence="1" id="KW-1133">Transmembrane helix</keyword>
<reference evidence="2 3" key="1">
    <citation type="submission" date="2020-06" db="EMBL/GenBank/DDBJ databases">
        <title>NJ-3-1, isolated from saline soil.</title>
        <authorList>
            <person name="Cui H.L."/>
            <person name="Shi X."/>
        </authorList>
    </citation>
    <scope>NUCLEOTIDE SEQUENCE [LARGE SCALE GENOMIC DNA]</scope>
    <source>
        <strain evidence="2 3">NJ-3-1</strain>
    </source>
</reference>
<feature type="transmembrane region" description="Helical" evidence="1">
    <location>
        <begin position="21"/>
        <end position="39"/>
    </location>
</feature>
<keyword evidence="3" id="KW-1185">Reference proteome</keyword>
<accession>A0A7D5QHJ8</accession>
<dbReference type="KEGG" id="halu:HUG12_14130"/>
<sequence length="178" mass="19077">MNDVRVDRGQDRTRAQTTIDFAIGMGVFLLATTFVVLFVPDIFVPFQGSSTVGTADRVAASLATDKLGDPATPFVLNAACTTAFFEGLTDDDFGDHPDDCRYDTTVDEPAVLFGLENGLSMNVTVEHLDGGVATIEDPDESDVTLAAGPTPVDTQSVTSGRRVVSIDDEPYRLVARVW</sequence>
<dbReference type="RefSeq" id="WP_179269387.1">
    <property type="nucleotide sequence ID" value="NZ_CP058579.1"/>
</dbReference>
<proteinExistence type="predicted"/>
<keyword evidence="1" id="KW-0472">Membrane</keyword>
<dbReference type="OrthoDB" id="125215at2157"/>
<keyword evidence="1" id="KW-0812">Transmembrane</keyword>
<dbReference type="Pfam" id="PF23958">
    <property type="entry name" value="DUF7287"/>
    <property type="match status" value="1"/>
</dbReference>
<name>A0A7D5QHJ8_9EURY</name>
<evidence type="ECO:0000313" key="3">
    <source>
        <dbReference type="Proteomes" id="UP000509626"/>
    </source>
</evidence>
<evidence type="ECO:0000313" key="2">
    <source>
        <dbReference type="EMBL" id="QLG62802.1"/>
    </source>
</evidence>
<dbReference type="InterPro" id="IPR056613">
    <property type="entry name" value="DUF7287"/>
</dbReference>
<dbReference type="Proteomes" id="UP000509626">
    <property type="component" value="Chromosome"/>
</dbReference>
<evidence type="ECO:0000256" key="1">
    <source>
        <dbReference type="SAM" id="Phobius"/>
    </source>
</evidence>
<gene>
    <name evidence="2" type="ORF">HUG12_14130</name>
</gene>